<proteinExistence type="predicted"/>
<feature type="non-terminal residue" evidence="2">
    <location>
        <position position="1"/>
    </location>
</feature>
<dbReference type="Proteomes" id="UP001642484">
    <property type="component" value="Unassembled WGS sequence"/>
</dbReference>
<organism evidence="2 3">
    <name type="scientific">Durusdinium trenchii</name>
    <dbReference type="NCBI Taxonomy" id="1381693"/>
    <lineage>
        <taxon>Eukaryota</taxon>
        <taxon>Sar</taxon>
        <taxon>Alveolata</taxon>
        <taxon>Dinophyceae</taxon>
        <taxon>Suessiales</taxon>
        <taxon>Symbiodiniaceae</taxon>
        <taxon>Durusdinium</taxon>
    </lineage>
</organism>
<keyword evidence="3" id="KW-1185">Reference proteome</keyword>
<dbReference type="EMBL" id="CAXAMN010026657">
    <property type="protein sequence ID" value="CAK9104790.1"/>
    <property type="molecule type" value="Genomic_DNA"/>
</dbReference>
<reference evidence="2 3" key="1">
    <citation type="submission" date="2024-02" db="EMBL/GenBank/DDBJ databases">
        <authorList>
            <person name="Chen Y."/>
            <person name="Shah S."/>
            <person name="Dougan E. K."/>
            <person name="Thang M."/>
            <person name="Chan C."/>
        </authorList>
    </citation>
    <scope>NUCLEOTIDE SEQUENCE [LARGE SCALE GENOMIC DNA]</scope>
</reference>
<gene>
    <name evidence="2" type="ORF">CCMP2556_LOCUS49091</name>
</gene>
<sequence>EKEKLTSDPATPNEETLPKVPLESLEVQAAGASKTLSLEGQSQGLCPIATSCPREAASKNSEFNPGHENKNQQKQVVPFVAVKKELVKVKRELCAADKTEIAEEISKYADKIAKRGEYLDVADAELFAQEHQKYLAIIFDTREDLEPVPAMRILDSRMPASLGLEGPEEIHRESPKQWCLLSTNALYDPESLRNHWLPCFFREGMNKATWDTLRSQIESDTRQELQDIEAWIVQLSNQKPQKKKKTTEEFDLKERQKQSLFLQAVSFHEP</sequence>
<comment type="caution">
    <text evidence="2">The sequence shown here is derived from an EMBL/GenBank/DDBJ whole genome shotgun (WGS) entry which is preliminary data.</text>
</comment>
<protein>
    <submittedName>
        <fullName evidence="2">Uncharacterized protein</fullName>
    </submittedName>
</protein>
<evidence type="ECO:0000313" key="2">
    <source>
        <dbReference type="EMBL" id="CAK9104790.1"/>
    </source>
</evidence>
<feature type="region of interest" description="Disordered" evidence="1">
    <location>
        <begin position="1"/>
        <end position="23"/>
    </location>
</feature>
<evidence type="ECO:0000256" key="1">
    <source>
        <dbReference type="SAM" id="MobiDB-lite"/>
    </source>
</evidence>
<accession>A0ABP0RVW2</accession>
<evidence type="ECO:0000313" key="3">
    <source>
        <dbReference type="Proteomes" id="UP001642484"/>
    </source>
</evidence>
<name>A0ABP0RVW2_9DINO</name>